<evidence type="ECO:0000256" key="2">
    <source>
        <dbReference type="ARBA" id="ARBA00009329"/>
    </source>
</evidence>
<dbReference type="GO" id="GO:0000166">
    <property type="term" value="F:nucleotide binding"/>
    <property type="evidence" value="ECO:0007669"/>
    <property type="project" value="InterPro"/>
</dbReference>
<keyword evidence="9" id="KW-1185">Reference proteome</keyword>
<comment type="cofactor">
    <cofactor evidence="1">
        <name>NAD(+)</name>
        <dbReference type="ChEBI" id="CHEBI:57540"/>
    </cofactor>
</comment>
<keyword evidence="4" id="KW-0520">NAD</keyword>
<sequence>MTLKVGIVGARGLSNLLGFRAIPDVEVTALCDLHEGLLKEQAEKFHISSTYRIYEDMLESDIDAVVISTPMQLHVQQTIQALEAGKHVMCEVTAGVTMDELWWLKEAVEKHSDKVFMFAENYCYIPTNQLIANMVNQGLFGEVYFGEGEYIHDVKHLAYGYNRRVPGEKAASGKTSWRNYWQFGKRGNFYPTHSLGPVMQWFKGDRIKSISTFATGWHTAPQFRQEDTSVTMCQMESGKLIKLRLDCMSNRPHNGAYYTLQGTKGCYEAPRGLGDQHKIYFHTDGEDPNKAKWRPLSDFNDLLPERYRNVTEEQRSAGHWGGDYFIVQDFVDSIRNGTKPPIDVYDACEWTAVGLLSELSVTNGGKVMDVPDFRKTSTYKEQIIRL</sequence>
<dbReference type="Proteomes" id="UP000307943">
    <property type="component" value="Unassembled WGS sequence"/>
</dbReference>
<dbReference type="AlphaFoldDB" id="A0A5C4T6P1"/>
<comment type="similarity">
    <text evidence="2">Belongs to the Gfo/Idh/MocA family. Glycosyl hydrolase 109 subfamily.</text>
</comment>
<evidence type="ECO:0000256" key="5">
    <source>
        <dbReference type="ARBA" id="ARBA00023295"/>
    </source>
</evidence>
<proteinExistence type="inferred from homology"/>
<dbReference type="RefSeq" id="WP_139604595.1">
    <property type="nucleotide sequence ID" value="NZ_VDCQ01000036.1"/>
</dbReference>
<dbReference type="Gene3D" id="3.40.50.720">
    <property type="entry name" value="NAD(P)-binding Rossmann-like Domain"/>
    <property type="match status" value="1"/>
</dbReference>
<dbReference type="SUPFAM" id="SSF55347">
    <property type="entry name" value="Glyceraldehyde-3-phosphate dehydrogenase-like, C-terminal domain"/>
    <property type="match status" value="1"/>
</dbReference>
<dbReference type="InterPro" id="IPR050463">
    <property type="entry name" value="Gfo/Idh/MocA_oxidrdct_glycsds"/>
</dbReference>
<evidence type="ECO:0000313" key="9">
    <source>
        <dbReference type="Proteomes" id="UP000307943"/>
    </source>
</evidence>
<feature type="domain" description="Gfo/Idh/MocA-like oxidoreductase N-terminal" evidence="6">
    <location>
        <begin position="3"/>
        <end position="117"/>
    </location>
</feature>
<gene>
    <name evidence="8" type="ORF">FE784_22995</name>
</gene>
<evidence type="ECO:0000313" key="8">
    <source>
        <dbReference type="EMBL" id="TNJ63899.1"/>
    </source>
</evidence>
<feature type="domain" description="Glycosyl hydrolase 109 C-terminal" evidence="7">
    <location>
        <begin position="132"/>
        <end position="215"/>
    </location>
</feature>
<dbReference type="OrthoDB" id="9771072at2"/>
<evidence type="ECO:0000256" key="4">
    <source>
        <dbReference type="ARBA" id="ARBA00023027"/>
    </source>
</evidence>
<protein>
    <submittedName>
        <fullName evidence="8">Gfo/Idh/MocA family oxidoreductase</fullName>
    </submittedName>
</protein>
<evidence type="ECO:0000259" key="7">
    <source>
        <dbReference type="Pfam" id="PF21252"/>
    </source>
</evidence>
<dbReference type="PANTHER" id="PTHR43818:SF1">
    <property type="entry name" value="GLYCOSYL HYDROLASE FAMILY 109 PROTEIN"/>
    <property type="match status" value="1"/>
</dbReference>
<accession>A0A5C4T6P1</accession>
<name>A0A5C4T6P1_9BACL</name>
<reference evidence="8 9" key="1">
    <citation type="submission" date="2019-05" db="EMBL/GenBank/DDBJ databases">
        <title>We sequenced the genome of Paenibacillus hemerocallicola KCTC 33185 for further insight into its adaptation and study the phylogeny of Paenibacillus.</title>
        <authorList>
            <person name="Narsing Rao M.P."/>
        </authorList>
    </citation>
    <scope>NUCLEOTIDE SEQUENCE [LARGE SCALE GENOMIC DNA]</scope>
    <source>
        <strain evidence="8 9">KCTC 33185</strain>
    </source>
</reference>
<dbReference type="Pfam" id="PF01408">
    <property type="entry name" value="GFO_IDH_MocA"/>
    <property type="match status" value="1"/>
</dbReference>
<dbReference type="EMBL" id="VDCQ01000036">
    <property type="protein sequence ID" value="TNJ63899.1"/>
    <property type="molecule type" value="Genomic_DNA"/>
</dbReference>
<evidence type="ECO:0000256" key="1">
    <source>
        <dbReference type="ARBA" id="ARBA00001911"/>
    </source>
</evidence>
<comment type="caution">
    <text evidence="8">The sequence shown here is derived from an EMBL/GenBank/DDBJ whole genome shotgun (WGS) entry which is preliminary data.</text>
</comment>
<dbReference type="Gene3D" id="3.30.360.10">
    <property type="entry name" value="Dihydrodipicolinate Reductase, domain 2"/>
    <property type="match status" value="1"/>
</dbReference>
<dbReference type="InterPro" id="IPR036291">
    <property type="entry name" value="NAD(P)-bd_dom_sf"/>
</dbReference>
<keyword evidence="5" id="KW-0326">Glycosidase</keyword>
<dbReference type="Pfam" id="PF21252">
    <property type="entry name" value="Glyco_hydro_109_C"/>
    <property type="match status" value="1"/>
</dbReference>
<dbReference type="GO" id="GO:0016798">
    <property type="term" value="F:hydrolase activity, acting on glycosyl bonds"/>
    <property type="evidence" value="ECO:0007669"/>
    <property type="project" value="UniProtKB-KW"/>
</dbReference>
<organism evidence="8 9">
    <name type="scientific">Paenibacillus hemerocallicola</name>
    <dbReference type="NCBI Taxonomy" id="1172614"/>
    <lineage>
        <taxon>Bacteria</taxon>
        <taxon>Bacillati</taxon>
        <taxon>Bacillota</taxon>
        <taxon>Bacilli</taxon>
        <taxon>Bacillales</taxon>
        <taxon>Paenibacillaceae</taxon>
        <taxon>Paenibacillus</taxon>
    </lineage>
</organism>
<dbReference type="InterPro" id="IPR049303">
    <property type="entry name" value="Glyco_hydro_109_C"/>
</dbReference>
<evidence type="ECO:0000256" key="3">
    <source>
        <dbReference type="ARBA" id="ARBA00022801"/>
    </source>
</evidence>
<dbReference type="PANTHER" id="PTHR43818">
    <property type="entry name" value="BCDNA.GH03377"/>
    <property type="match status" value="1"/>
</dbReference>
<dbReference type="InterPro" id="IPR000683">
    <property type="entry name" value="Gfo/Idh/MocA-like_OxRdtase_N"/>
</dbReference>
<dbReference type="SUPFAM" id="SSF51735">
    <property type="entry name" value="NAD(P)-binding Rossmann-fold domains"/>
    <property type="match status" value="1"/>
</dbReference>
<keyword evidence="3" id="KW-0378">Hydrolase</keyword>
<evidence type="ECO:0000259" key="6">
    <source>
        <dbReference type="Pfam" id="PF01408"/>
    </source>
</evidence>